<reference evidence="1" key="2">
    <citation type="journal article" date="2015" name="Fish Shellfish Immunol.">
        <title>Early steps in the European eel (Anguilla anguilla)-Vibrio vulnificus interaction in the gills: Role of the RtxA13 toxin.</title>
        <authorList>
            <person name="Callol A."/>
            <person name="Pajuelo D."/>
            <person name="Ebbesson L."/>
            <person name="Teles M."/>
            <person name="MacKenzie S."/>
            <person name="Amaro C."/>
        </authorList>
    </citation>
    <scope>NUCLEOTIDE SEQUENCE</scope>
</reference>
<evidence type="ECO:0000313" key="1">
    <source>
        <dbReference type="EMBL" id="JAH41964.1"/>
    </source>
</evidence>
<reference evidence="1" key="1">
    <citation type="submission" date="2014-11" db="EMBL/GenBank/DDBJ databases">
        <authorList>
            <person name="Amaro Gonzalez C."/>
        </authorList>
    </citation>
    <scope>NUCLEOTIDE SEQUENCE</scope>
</reference>
<proteinExistence type="predicted"/>
<protein>
    <submittedName>
        <fullName evidence="1">Uncharacterized protein</fullName>
    </submittedName>
</protein>
<name>A0A0E9SKQ1_ANGAN</name>
<accession>A0A0E9SKQ1</accession>
<dbReference type="EMBL" id="GBXM01066613">
    <property type="protein sequence ID" value="JAH41964.1"/>
    <property type="molecule type" value="Transcribed_RNA"/>
</dbReference>
<organism evidence="1">
    <name type="scientific">Anguilla anguilla</name>
    <name type="common">European freshwater eel</name>
    <name type="synonym">Muraena anguilla</name>
    <dbReference type="NCBI Taxonomy" id="7936"/>
    <lineage>
        <taxon>Eukaryota</taxon>
        <taxon>Metazoa</taxon>
        <taxon>Chordata</taxon>
        <taxon>Craniata</taxon>
        <taxon>Vertebrata</taxon>
        <taxon>Euteleostomi</taxon>
        <taxon>Actinopterygii</taxon>
        <taxon>Neopterygii</taxon>
        <taxon>Teleostei</taxon>
        <taxon>Anguilliformes</taxon>
        <taxon>Anguillidae</taxon>
        <taxon>Anguilla</taxon>
    </lineage>
</organism>
<sequence length="56" mass="6444">MWSQDYVHIFCLTAISVTRYQCIISVPFRALSCICTAVLCDTGKLVYHLFLHYSIV</sequence>
<dbReference type="AlphaFoldDB" id="A0A0E9SKQ1"/>